<evidence type="ECO:0000259" key="3">
    <source>
        <dbReference type="PROSITE" id="PS50086"/>
    </source>
</evidence>
<evidence type="ECO:0000256" key="1">
    <source>
        <dbReference type="ARBA" id="ARBA00022468"/>
    </source>
</evidence>
<dbReference type="InterPro" id="IPR011992">
    <property type="entry name" value="EF-hand-dom_pair"/>
</dbReference>
<gene>
    <name evidence="4" type="ORF">LAMI_0H05490G</name>
</gene>
<protein>
    <submittedName>
        <fullName evidence="4">LAMI_0H05490g1_1</fullName>
    </submittedName>
</protein>
<dbReference type="AlphaFoldDB" id="A0A1G4KF52"/>
<dbReference type="InterPro" id="IPR000195">
    <property type="entry name" value="Rab-GAP-TBC_dom"/>
</dbReference>
<accession>A0A1G4KF52</accession>
<dbReference type="PROSITE" id="PS50086">
    <property type="entry name" value="TBC_RABGAP"/>
    <property type="match status" value="1"/>
</dbReference>
<dbReference type="PANTHER" id="PTHR47219:SF20">
    <property type="entry name" value="TBC1 DOMAIN FAMILY MEMBER 2B"/>
    <property type="match status" value="1"/>
</dbReference>
<dbReference type="Proteomes" id="UP000191024">
    <property type="component" value="Chromosome H"/>
</dbReference>
<dbReference type="Pfam" id="PF02893">
    <property type="entry name" value="GRAM"/>
    <property type="match status" value="1"/>
</dbReference>
<dbReference type="SMART" id="SM00568">
    <property type="entry name" value="GRAM"/>
    <property type="match status" value="1"/>
</dbReference>
<keyword evidence="5" id="KW-1185">Reference proteome</keyword>
<dbReference type="EMBL" id="LT598468">
    <property type="protein sequence ID" value="SCV03102.1"/>
    <property type="molecule type" value="Genomic_DNA"/>
</dbReference>
<dbReference type="Gene3D" id="1.10.10.750">
    <property type="entry name" value="Ypt/Rab-GAP domain of gyp1p, domain 1"/>
    <property type="match status" value="1"/>
</dbReference>
<sequence>MSLFDTIRQKAASVSFLDKLSDNVSPALTRDEKFRKEYHLPEEECIIADINADLSYFSKHNDLNREDSQKKDGLAYVFSGRIFLSPHYLVFRDSFDKTSCVLILNISCIRRVERSSTSAHALSLTITLYSGTRIIVQFIGLRHNSQEFSQALKTQLSSNIPQTKLLMPFLDSCYSEYLISKNIEKRPNVTPPPAGLGQIYKYPGNPNISKERPKLKLWFDYFRENGKNLTLVKNHFFQKLIRVGVPNRLRGEIWELCCGSIYSRFQNPGYYANILEENKGKLSLAIEEIEKDLNRSLPEYSAYHDEEGIKRLRNVLTAYSWKNPEIGYCQAMNILVAALLIFMTEEQAFWCLSCLCDNYIQGYYSKTMYGTLLDQKVFESFVESKMPVLWDHINRNDIQLSIISLPWFLSLFFTAMPLPYAFRIMDIFLVNGPVTLFQVALGVLKVNGEDLLEADDDGMFIAILKSYFQTLEDSAHPDSSDTRYKQINRFQELLVVAFKEFDIITGAMVERERNKHRKDIMHNIESFAKRTQLRNITSVRNLSANDISNLYDAFYQCIETEKGSKDTEKSRMEFAAFCQFLARICDWCKYCESDDMPGFRKQKRQFLKKLFNYWDTSKLGDLSLNDVLAGLDSLLSEDLMVSINNYFALYDVDKKGELQREDILQLSEGLLFLTEAWRNGRYVDKITQSRIEDDIADSLIESGGKVESNLDTIELPSGVEIDEEKYRSEQAERYLKAASSFLQRCFEYARPLDLAGDIDLLDLSDSEEAGSDTKKKQWDSLKANAALDPIHPMVLDLATFRMIILAEETYELFFASTLRESIHVSDLVCTSETHGTALRSMFDGLLADGRRVANQVRRRVDSVATRTSGTSEISGESSHGRDDIDDFLDDQNEEHADLLKSDILGLEIENEGSKSVMRRSIEGSTSTKSFQEKEENLIDFETV</sequence>
<dbReference type="STRING" id="1230905.A0A1G4KF52"/>
<feature type="compositionally biased region" description="Low complexity" evidence="2">
    <location>
        <begin position="867"/>
        <end position="877"/>
    </location>
</feature>
<dbReference type="FunFam" id="1.10.8.270:FF:000015">
    <property type="entry name" value="GTPase activating protein (Gyp2)"/>
    <property type="match status" value="1"/>
</dbReference>
<dbReference type="GO" id="GO:0030427">
    <property type="term" value="C:site of polarized growth"/>
    <property type="evidence" value="ECO:0007669"/>
    <property type="project" value="UniProtKB-ARBA"/>
</dbReference>
<name>A0A1G4KF52_9SACH</name>
<feature type="region of interest" description="Disordered" evidence="2">
    <location>
        <begin position="914"/>
        <end position="935"/>
    </location>
</feature>
<evidence type="ECO:0000313" key="5">
    <source>
        <dbReference type="Proteomes" id="UP000191024"/>
    </source>
</evidence>
<dbReference type="SMART" id="SM00164">
    <property type="entry name" value="TBC"/>
    <property type="match status" value="1"/>
</dbReference>
<feature type="domain" description="Rab-GAP TBC" evidence="3">
    <location>
        <begin position="244"/>
        <end position="432"/>
    </location>
</feature>
<dbReference type="InterPro" id="IPR050302">
    <property type="entry name" value="Rab_GAP_TBC_domain"/>
</dbReference>
<dbReference type="InterPro" id="IPR035969">
    <property type="entry name" value="Rab-GAP_TBC_sf"/>
</dbReference>
<feature type="region of interest" description="Disordered" evidence="2">
    <location>
        <begin position="863"/>
        <end position="882"/>
    </location>
</feature>
<dbReference type="GO" id="GO:0005096">
    <property type="term" value="F:GTPase activator activity"/>
    <property type="evidence" value="ECO:0007669"/>
    <property type="project" value="UniProtKB-KW"/>
</dbReference>
<dbReference type="GO" id="GO:0031267">
    <property type="term" value="F:small GTPase binding"/>
    <property type="evidence" value="ECO:0007669"/>
    <property type="project" value="TreeGrafter"/>
</dbReference>
<dbReference type="Gene3D" id="1.10.8.270">
    <property type="entry name" value="putative rabgap domain of human tbc1 domain family member 14 like domains"/>
    <property type="match status" value="1"/>
</dbReference>
<dbReference type="SUPFAM" id="SSF47473">
    <property type="entry name" value="EF-hand"/>
    <property type="match status" value="1"/>
</dbReference>
<reference evidence="5" key="1">
    <citation type="submission" date="2016-03" db="EMBL/GenBank/DDBJ databases">
        <authorList>
            <person name="Devillers H."/>
        </authorList>
    </citation>
    <scope>NUCLEOTIDE SEQUENCE [LARGE SCALE GENOMIC DNA]</scope>
</reference>
<dbReference type="OrthoDB" id="17687at2759"/>
<organism evidence="4 5">
    <name type="scientific">Lachancea mirantina</name>
    <dbReference type="NCBI Taxonomy" id="1230905"/>
    <lineage>
        <taxon>Eukaryota</taxon>
        <taxon>Fungi</taxon>
        <taxon>Dikarya</taxon>
        <taxon>Ascomycota</taxon>
        <taxon>Saccharomycotina</taxon>
        <taxon>Saccharomycetes</taxon>
        <taxon>Saccharomycetales</taxon>
        <taxon>Saccharomycetaceae</taxon>
        <taxon>Lachancea</taxon>
    </lineage>
</organism>
<dbReference type="Pfam" id="PF00566">
    <property type="entry name" value="RabGAP-TBC"/>
    <property type="match status" value="1"/>
</dbReference>
<evidence type="ECO:0000256" key="2">
    <source>
        <dbReference type="SAM" id="MobiDB-lite"/>
    </source>
</evidence>
<proteinExistence type="predicted"/>
<keyword evidence="1" id="KW-0343">GTPase activation</keyword>
<dbReference type="SUPFAM" id="SSF47923">
    <property type="entry name" value="Ypt/Rab-GAP domain of gyp1p"/>
    <property type="match status" value="2"/>
</dbReference>
<dbReference type="Gene3D" id="1.10.472.80">
    <property type="entry name" value="Ypt/Rab-GAP domain of gyp1p, domain 3"/>
    <property type="match status" value="1"/>
</dbReference>
<dbReference type="InterPro" id="IPR004182">
    <property type="entry name" value="GRAM"/>
</dbReference>
<dbReference type="PANTHER" id="PTHR47219">
    <property type="entry name" value="RAB GTPASE-ACTIVATING PROTEIN 1-LIKE"/>
    <property type="match status" value="1"/>
</dbReference>
<evidence type="ECO:0000313" key="4">
    <source>
        <dbReference type="EMBL" id="SCV03102.1"/>
    </source>
</evidence>
<dbReference type="Gene3D" id="1.10.238.10">
    <property type="entry name" value="EF-hand"/>
    <property type="match status" value="1"/>
</dbReference>